<dbReference type="EMBL" id="QGTQ01000006">
    <property type="protein sequence ID" value="PWW04770.1"/>
    <property type="molecule type" value="Genomic_DNA"/>
</dbReference>
<dbReference type="Proteomes" id="UP000246635">
    <property type="component" value="Unassembled WGS sequence"/>
</dbReference>
<reference evidence="2 3" key="1">
    <citation type="submission" date="2018-05" db="EMBL/GenBank/DDBJ databases">
        <title>Genomic Encyclopedia of Type Strains, Phase III (KMG-III): the genomes of soil and plant-associated and newly described type strains.</title>
        <authorList>
            <person name="Whitman W."/>
        </authorList>
    </citation>
    <scope>NUCLEOTIDE SEQUENCE [LARGE SCALE GENOMIC DNA]</scope>
    <source>
        <strain evidence="2 3">CECT 5696</strain>
    </source>
</reference>
<keyword evidence="1" id="KW-1133">Transmembrane helix</keyword>
<name>A0A2V2YUJ2_9BACL</name>
<accession>A0A2V2YUJ2</accession>
<evidence type="ECO:0000313" key="3">
    <source>
        <dbReference type="Proteomes" id="UP000246635"/>
    </source>
</evidence>
<feature type="transmembrane region" description="Helical" evidence="1">
    <location>
        <begin position="6"/>
        <end position="25"/>
    </location>
</feature>
<evidence type="ECO:0000313" key="2">
    <source>
        <dbReference type="EMBL" id="PWW04770.1"/>
    </source>
</evidence>
<proteinExistence type="predicted"/>
<sequence>MLSNWLLALIIFLVINGIIAWQMITETEPMSRRARKWFFIVGNIIALILAVAEFIWMDF</sequence>
<feature type="transmembrane region" description="Helical" evidence="1">
    <location>
        <begin position="37"/>
        <end position="57"/>
    </location>
</feature>
<dbReference type="AlphaFoldDB" id="A0A2V2YUJ2"/>
<gene>
    <name evidence="2" type="ORF">DFQ01_10653</name>
</gene>
<evidence type="ECO:0000256" key="1">
    <source>
        <dbReference type="SAM" id="Phobius"/>
    </source>
</evidence>
<comment type="caution">
    <text evidence="2">The sequence shown here is derived from an EMBL/GenBank/DDBJ whole genome shotgun (WGS) entry which is preliminary data.</text>
</comment>
<keyword evidence="1" id="KW-0812">Transmembrane</keyword>
<protein>
    <submittedName>
        <fullName evidence="2">Uncharacterized protein</fullName>
    </submittedName>
</protein>
<organism evidence="2 3">
    <name type="scientific">Paenibacillus cellulosilyticus</name>
    <dbReference type="NCBI Taxonomy" id="375489"/>
    <lineage>
        <taxon>Bacteria</taxon>
        <taxon>Bacillati</taxon>
        <taxon>Bacillota</taxon>
        <taxon>Bacilli</taxon>
        <taxon>Bacillales</taxon>
        <taxon>Paenibacillaceae</taxon>
        <taxon>Paenibacillus</taxon>
    </lineage>
</organism>
<keyword evidence="1" id="KW-0472">Membrane</keyword>
<keyword evidence="3" id="KW-1185">Reference proteome</keyword>